<feature type="compositionally biased region" description="Basic and acidic residues" evidence="1">
    <location>
        <begin position="518"/>
        <end position="552"/>
    </location>
</feature>
<feature type="compositionally biased region" description="Basic and acidic residues" evidence="1">
    <location>
        <begin position="442"/>
        <end position="455"/>
    </location>
</feature>
<feature type="compositionally biased region" description="Basic and acidic residues" evidence="1">
    <location>
        <begin position="154"/>
        <end position="166"/>
    </location>
</feature>
<evidence type="ECO:0000313" key="2">
    <source>
        <dbReference type="EMBL" id="KAJ4368438.1"/>
    </source>
</evidence>
<proteinExistence type="predicted"/>
<dbReference type="OrthoDB" id="3776883at2759"/>
<comment type="caution">
    <text evidence="2">The sequence shown here is derived from an EMBL/GenBank/DDBJ whole genome shotgun (WGS) entry which is preliminary data.</text>
</comment>
<feature type="compositionally biased region" description="Polar residues" evidence="1">
    <location>
        <begin position="184"/>
        <end position="202"/>
    </location>
</feature>
<dbReference type="AlphaFoldDB" id="A0A9W8Y6M0"/>
<protein>
    <submittedName>
        <fullName evidence="2">Uncharacterized protein</fullName>
    </submittedName>
</protein>
<keyword evidence="3" id="KW-1185">Reference proteome</keyword>
<name>A0A9W8Y6M0_9PLEO</name>
<gene>
    <name evidence="2" type="ORF">N0V83_006795</name>
</gene>
<feature type="compositionally biased region" description="Basic and acidic residues" evidence="1">
    <location>
        <begin position="401"/>
        <end position="418"/>
    </location>
</feature>
<dbReference type="EMBL" id="JAPEUY010000011">
    <property type="protein sequence ID" value="KAJ4368438.1"/>
    <property type="molecule type" value="Genomic_DNA"/>
</dbReference>
<evidence type="ECO:0000256" key="1">
    <source>
        <dbReference type="SAM" id="MobiDB-lite"/>
    </source>
</evidence>
<dbReference type="Proteomes" id="UP001140560">
    <property type="component" value="Unassembled WGS sequence"/>
</dbReference>
<feature type="region of interest" description="Disordered" evidence="1">
    <location>
        <begin position="379"/>
        <end position="466"/>
    </location>
</feature>
<accession>A0A9W8Y6M0</accession>
<feature type="region of interest" description="Disordered" evidence="1">
    <location>
        <begin position="518"/>
        <end position="569"/>
    </location>
</feature>
<organism evidence="2 3">
    <name type="scientific">Neocucurbitaria cava</name>
    <dbReference type="NCBI Taxonomy" id="798079"/>
    <lineage>
        <taxon>Eukaryota</taxon>
        <taxon>Fungi</taxon>
        <taxon>Dikarya</taxon>
        <taxon>Ascomycota</taxon>
        <taxon>Pezizomycotina</taxon>
        <taxon>Dothideomycetes</taxon>
        <taxon>Pleosporomycetidae</taxon>
        <taxon>Pleosporales</taxon>
        <taxon>Pleosporineae</taxon>
        <taxon>Cucurbitariaceae</taxon>
        <taxon>Neocucurbitaria</taxon>
    </lineage>
</organism>
<feature type="compositionally biased region" description="Low complexity" evidence="1">
    <location>
        <begin position="424"/>
        <end position="438"/>
    </location>
</feature>
<sequence>MALAAFKSGMAKYGVAHILDSLPSHESFEWTHLSAASPPIALIIGTHGANNVLAFLMKLGDKPREVRYCLKPKDITTSFSTIRTVTQDDVLQFSLKAPFKYTAEGSKGGKRKFSMVIRWYFMARGLITSAFTGDDTDNWKRFADGLRRIDARRLAENGGREEDPNGSRESPTIEDSLEIEEPGSSYSLRSRRQTITEPQHQQTGDERLDDTSAGAGASENDVSDYVKLLQYLSSHRMSYLLQNIPEPDEVQFVNQKRIPEARPKKLFIGHHAKTNQEIYAYMRPTKGHHEINFWVEDEYNLTYASISSEEVTKQRILHPFNKTYPKGTAVDQGDRARLTLIVKWYFIAAEIARDIVLKETKAYPDRLRSGLEYIAQRMGEAAVEPPSSMTPETETDAEAEAQARAEADTDAGAQHRSDTPPGHPAWSSPAAAAAAASSLVVAREKRASRHSDSQEPPRGTKRSAEDAEFEQLRNIMSLEQELTHKINTVDHELELKDIQRQNLLDKFNEKRQKMLDELQEEERGSLEKWEKGNSEVMEKRDELDAERGEVRQTFKRLAQEGRQGSMRRR</sequence>
<feature type="region of interest" description="Disordered" evidence="1">
    <location>
        <begin position="154"/>
        <end position="219"/>
    </location>
</feature>
<evidence type="ECO:0000313" key="3">
    <source>
        <dbReference type="Proteomes" id="UP001140560"/>
    </source>
</evidence>
<reference evidence="2" key="1">
    <citation type="submission" date="2022-10" db="EMBL/GenBank/DDBJ databases">
        <title>Tapping the CABI collections for fungal endophytes: first genome assemblies for Collariella, Neodidymelliopsis, Ascochyta clinopodiicola, Didymella pomorum, Didymosphaeria variabile, Neocosmospora piperis and Neocucurbitaria cava.</title>
        <authorList>
            <person name="Hill R."/>
        </authorList>
    </citation>
    <scope>NUCLEOTIDE SEQUENCE</scope>
    <source>
        <strain evidence="2">IMI 356814</strain>
    </source>
</reference>